<dbReference type="AlphaFoldDB" id="A0A1G7EXQ1"/>
<evidence type="ECO:0000256" key="2">
    <source>
        <dbReference type="ARBA" id="ARBA00022679"/>
    </source>
</evidence>
<dbReference type="EMBL" id="FNAT01000003">
    <property type="protein sequence ID" value="SDE68483.1"/>
    <property type="molecule type" value="Genomic_DNA"/>
</dbReference>
<dbReference type="STRING" id="521013.SAMN04488567_2341"/>
<dbReference type="RefSeq" id="WP_090112139.1">
    <property type="nucleotide sequence ID" value="NZ_FNAT01000003.1"/>
</dbReference>
<keyword evidence="2" id="KW-0808">Transferase</keyword>
<dbReference type="GO" id="GO:0042840">
    <property type="term" value="P:D-glucuronate catabolic process"/>
    <property type="evidence" value="ECO:0007669"/>
    <property type="project" value="TreeGrafter"/>
</dbReference>
<comment type="similarity">
    <text evidence="1">Belongs to the carbohydrate kinase PfkB family.</text>
</comment>
<dbReference type="InterPro" id="IPR011611">
    <property type="entry name" value="PfkB_dom"/>
</dbReference>
<dbReference type="GO" id="GO:0008673">
    <property type="term" value="F:2-dehydro-3-deoxygluconokinase activity"/>
    <property type="evidence" value="ECO:0007669"/>
    <property type="project" value="TreeGrafter"/>
</dbReference>
<evidence type="ECO:0000256" key="1">
    <source>
        <dbReference type="ARBA" id="ARBA00010688"/>
    </source>
</evidence>
<dbReference type="GO" id="GO:0006974">
    <property type="term" value="P:DNA damage response"/>
    <property type="evidence" value="ECO:0007669"/>
    <property type="project" value="TreeGrafter"/>
</dbReference>
<accession>A0A1G7EXQ1</accession>
<keyword evidence="3 5" id="KW-0418">Kinase</keyword>
<reference evidence="6" key="1">
    <citation type="submission" date="2016-10" db="EMBL/GenBank/DDBJ databases">
        <authorList>
            <person name="Varghese N."/>
            <person name="Submissions S."/>
        </authorList>
    </citation>
    <scope>NUCLEOTIDE SEQUENCE [LARGE SCALE GENOMIC DNA]</scope>
    <source>
        <strain evidence="6">DSM 21424</strain>
    </source>
</reference>
<dbReference type="Gene3D" id="3.40.1190.20">
    <property type="match status" value="1"/>
</dbReference>
<dbReference type="InterPro" id="IPR002173">
    <property type="entry name" value="Carboh/pur_kinase_PfkB_CS"/>
</dbReference>
<name>A0A1G7EXQ1_9RHOB</name>
<dbReference type="PANTHER" id="PTHR43085:SF15">
    <property type="entry name" value="2-DEHYDRO-3-DEOXYGLUCONOKINASE"/>
    <property type="match status" value="1"/>
</dbReference>
<dbReference type="Proteomes" id="UP000198922">
    <property type="component" value="Unassembled WGS sequence"/>
</dbReference>
<evidence type="ECO:0000313" key="6">
    <source>
        <dbReference type="Proteomes" id="UP000198922"/>
    </source>
</evidence>
<dbReference type="PROSITE" id="PS00584">
    <property type="entry name" value="PFKB_KINASES_2"/>
    <property type="match status" value="1"/>
</dbReference>
<dbReference type="GO" id="GO:0019698">
    <property type="term" value="P:D-galacturonate catabolic process"/>
    <property type="evidence" value="ECO:0007669"/>
    <property type="project" value="TreeGrafter"/>
</dbReference>
<dbReference type="PANTHER" id="PTHR43085">
    <property type="entry name" value="HEXOKINASE FAMILY MEMBER"/>
    <property type="match status" value="1"/>
</dbReference>
<proteinExistence type="inferred from homology"/>
<evidence type="ECO:0000256" key="3">
    <source>
        <dbReference type="ARBA" id="ARBA00022777"/>
    </source>
</evidence>
<dbReference type="InterPro" id="IPR050306">
    <property type="entry name" value="PfkB_Carbo_kinase"/>
</dbReference>
<gene>
    <name evidence="5" type="ORF">SAMN04488567_2341</name>
</gene>
<protein>
    <submittedName>
        <fullName evidence="5">2-dehydro-3-deoxygluconokinase</fullName>
    </submittedName>
</protein>
<dbReference type="GO" id="GO:0005829">
    <property type="term" value="C:cytosol"/>
    <property type="evidence" value="ECO:0007669"/>
    <property type="project" value="TreeGrafter"/>
</dbReference>
<dbReference type="CDD" id="cd01166">
    <property type="entry name" value="KdgK"/>
    <property type="match status" value="1"/>
</dbReference>
<dbReference type="OrthoDB" id="9776822at2"/>
<dbReference type="InterPro" id="IPR029056">
    <property type="entry name" value="Ribokinase-like"/>
</dbReference>
<feature type="domain" description="Carbohydrate kinase PfkB" evidence="4">
    <location>
        <begin position="22"/>
        <end position="319"/>
    </location>
</feature>
<evidence type="ECO:0000259" key="4">
    <source>
        <dbReference type="Pfam" id="PF00294"/>
    </source>
</evidence>
<evidence type="ECO:0000313" key="5">
    <source>
        <dbReference type="EMBL" id="SDE68483.1"/>
    </source>
</evidence>
<dbReference type="SUPFAM" id="SSF53613">
    <property type="entry name" value="Ribokinase-like"/>
    <property type="match status" value="1"/>
</dbReference>
<sequence>MTPPLRPAPIRPADRPGGAAFRIASIGECMIELSGVTAEHAAIGVAGDSFNTAVYLGRALDRSAAQVSYVTALGTDSFSDRIVACARAEGIDTRHMHRVAGALPGLYAIELDPEGDRRFQFWRSASAARRLFSDGIGHLDDLDAFDMVYLSAITLAILPAEVREALVAKCAALRRGGHHVVFDSNYRPQLWPDAGTARDWIDRMWRATTIALPSRDDEARLRPDEAPQALLERLAAAGVAEIALKDGAAGPWLWHEGPLARQTYPAAPRVVDTTAAGDSFNAGYLAARIAGSNPIDAARAGHELAMQVIGQPGALIPRPA</sequence>
<organism evidence="5 6">
    <name type="scientific">Limimaricola pyoseonensis</name>
    <dbReference type="NCBI Taxonomy" id="521013"/>
    <lineage>
        <taxon>Bacteria</taxon>
        <taxon>Pseudomonadati</taxon>
        <taxon>Pseudomonadota</taxon>
        <taxon>Alphaproteobacteria</taxon>
        <taxon>Rhodobacterales</taxon>
        <taxon>Paracoccaceae</taxon>
        <taxon>Limimaricola</taxon>
    </lineage>
</organism>
<dbReference type="Pfam" id="PF00294">
    <property type="entry name" value="PfkB"/>
    <property type="match status" value="1"/>
</dbReference>
<keyword evidence="6" id="KW-1185">Reference proteome</keyword>